<evidence type="ECO:0000313" key="1">
    <source>
        <dbReference type="EMBL" id="MPM88514.1"/>
    </source>
</evidence>
<comment type="caution">
    <text evidence="1">The sequence shown here is derived from an EMBL/GenBank/DDBJ whole genome shotgun (WGS) entry which is preliminary data.</text>
</comment>
<reference evidence="1" key="1">
    <citation type="submission" date="2019-08" db="EMBL/GenBank/DDBJ databases">
        <authorList>
            <person name="Kucharzyk K."/>
            <person name="Murdoch R.W."/>
            <person name="Higgins S."/>
            <person name="Loffler F."/>
        </authorList>
    </citation>
    <scope>NUCLEOTIDE SEQUENCE</scope>
</reference>
<dbReference type="AlphaFoldDB" id="A0A645DGC3"/>
<name>A0A645DGC3_9ZZZZ</name>
<proteinExistence type="predicted"/>
<dbReference type="EMBL" id="VSSQ01036123">
    <property type="protein sequence ID" value="MPM88514.1"/>
    <property type="molecule type" value="Genomic_DNA"/>
</dbReference>
<sequence>MKLVVRNFFVRVSKVKIRNDNISVADGGFLVQCFIHIRLDIIITIDKADVIAGCLFNSIIPD</sequence>
<organism evidence="1">
    <name type="scientific">bioreactor metagenome</name>
    <dbReference type="NCBI Taxonomy" id="1076179"/>
    <lineage>
        <taxon>unclassified sequences</taxon>
        <taxon>metagenomes</taxon>
        <taxon>ecological metagenomes</taxon>
    </lineage>
</organism>
<gene>
    <name evidence="1" type="ORF">SDC9_135618</name>
</gene>
<accession>A0A645DGC3</accession>
<protein>
    <submittedName>
        <fullName evidence="1">Uncharacterized protein</fullName>
    </submittedName>
</protein>